<dbReference type="InterPro" id="IPR051262">
    <property type="entry name" value="SMP-30/CGR1_Lactonase"/>
</dbReference>
<feature type="binding site" evidence="3">
    <location>
        <position position="177"/>
    </location>
    <ligand>
        <name>a divalent metal cation</name>
        <dbReference type="ChEBI" id="CHEBI:60240"/>
    </ligand>
</feature>
<dbReference type="OrthoDB" id="241638at2"/>
<feature type="domain" description="SMP-30/Gluconolactonase/LRE-like region" evidence="4">
    <location>
        <begin position="30"/>
        <end position="286"/>
    </location>
</feature>
<organism evidence="5 6">
    <name type="scientific">Mesorhizobium qingshengii</name>
    <dbReference type="NCBI Taxonomy" id="1165689"/>
    <lineage>
        <taxon>Bacteria</taxon>
        <taxon>Pseudomonadati</taxon>
        <taxon>Pseudomonadota</taxon>
        <taxon>Alphaproteobacteria</taxon>
        <taxon>Hyphomicrobiales</taxon>
        <taxon>Phyllobacteriaceae</taxon>
        <taxon>Mesorhizobium</taxon>
    </lineage>
</organism>
<evidence type="ECO:0000313" key="6">
    <source>
        <dbReference type="Proteomes" id="UP000198588"/>
    </source>
</evidence>
<dbReference type="GO" id="GO:0016787">
    <property type="term" value="F:hydrolase activity"/>
    <property type="evidence" value="ECO:0007669"/>
    <property type="project" value="UniProtKB-KW"/>
</dbReference>
<keyword evidence="3" id="KW-0862">Zinc</keyword>
<evidence type="ECO:0000256" key="2">
    <source>
        <dbReference type="PIRSR" id="PIRSR605511-1"/>
    </source>
</evidence>
<gene>
    <name evidence="5" type="ORF">SAMN02927914_01351</name>
</gene>
<dbReference type="PANTHER" id="PTHR47572:SF4">
    <property type="entry name" value="LACTONASE DRP35"/>
    <property type="match status" value="1"/>
</dbReference>
<protein>
    <submittedName>
        <fullName evidence="5">Gluconolactonase</fullName>
    </submittedName>
</protein>
<dbReference type="AlphaFoldDB" id="A0A1G5WHW3"/>
<feature type="binding site" evidence="3">
    <location>
        <position position="32"/>
    </location>
    <ligand>
        <name>a divalent metal cation</name>
        <dbReference type="ChEBI" id="CHEBI:60240"/>
    </ligand>
</feature>
<feature type="active site" description="Proton donor/acceptor" evidence="2">
    <location>
        <position position="232"/>
    </location>
</feature>
<comment type="cofactor">
    <cofactor evidence="3">
        <name>Zn(2+)</name>
        <dbReference type="ChEBI" id="CHEBI:29105"/>
    </cofactor>
    <text evidence="3">Binds 1 divalent metal cation per subunit.</text>
</comment>
<evidence type="ECO:0000313" key="5">
    <source>
        <dbReference type="EMBL" id="SDA57748.1"/>
    </source>
</evidence>
<feature type="binding site" evidence="3">
    <location>
        <position position="119"/>
    </location>
    <ligand>
        <name>substrate</name>
    </ligand>
</feature>
<dbReference type="SUPFAM" id="SSF63829">
    <property type="entry name" value="Calcium-dependent phosphotriesterase"/>
    <property type="match status" value="1"/>
</dbReference>
<accession>A0A1G5WHW3</accession>
<dbReference type="Proteomes" id="UP000198588">
    <property type="component" value="Unassembled WGS sequence"/>
</dbReference>
<dbReference type="Gene3D" id="2.120.10.30">
    <property type="entry name" value="TolB, C-terminal domain"/>
    <property type="match status" value="1"/>
</dbReference>
<dbReference type="GO" id="GO:0046872">
    <property type="term" value="F:metal ion binding"/>
    <property type="evidence" value="ECO:0007669"/>
    <property type="project" value="UniProtKB-KW"/>
</dbReference>
<dbReference type="Pfam" id="PF08450">
    <property type="entry name" value="SGL"/>
    <property type="match status" value="1"/>
</dbReference>
<dbReference type="PANTHER" id="PTHR47572">
    <property type="entry name" value="LIPOPROTEIN-RELATED"/>
    <property type="match status" value="1"/>
</dbReference>
<reference evidence="5 6" key="1">
    <citation type="submission" date="2016-10" db="EMBL/GenBank/DDBJ databases">
        <authorList>
            <person name="de Groot N.N."/>
        </authorList>
    </citation>
    <scope>NUCLEOTIDE SEQUENCE [LARGE SCALE GENOMIC DNA]</scope>
    <source>
        <strain evidence="5 6">CGMCC 1.12097</strain>
    </source>
</reference>
<proteinExistence type="predicted"/>
<keyword evidence="3" id="KW-0479">Metal-binding</keyword>
<evidence type="ECO:0000256" key="3">
    <source>
        <dbReference type="PIRSR" id="PIRSR605511-2"/>
    </source>
</evidence>
<dbReference type="RefSeq" id="WP_091576266.1">
    <property type="nucleotide sequence ID" value="NZ_FMXM01000004.1"/>
</dbReference>
<keyword evidence="1" id="KW-0378">Hydrolase</keyword>
<sequence length="311" mass="34281">MSDYEILDDRFRKLTIGHAKLERLWTGSRWAEGPVYVPAAKHLLWSDIPNDRLLRYDESDGSVSVFETHCNNQNGHTLDGEGRVVACEHRGRRVSRLEHDGRWQPLVEATDGKRFNSPNDVVVKSDGTIWFTDPVYGIDSHYEGMIARPEIGASHVYRFHEATGEVGAVITDLVQPNGLAFSPDESILYVSDTGASHVQGLPRAIKTYDVAAGGRSLRLRGTLAECEAGFFDGFRVDRDGNIWASSADAVRVYAPDGQLIGRILVPEIVSNLCFGGPKRNRLYITAQTSLYSIYVNAHPAGLGPMAGPISQ</sequence>
<dbReference type="PRINTS" id="PR01790">
    <property type="entry name" value="SMP30FAMILY"/>
</dbReference>
<feature type="binding site" evidence="3">
    <location>
        <position position="143"/>
    </location>
    <ligand>
        <name>substrate</name>
    </ligand>
</feature>
<dbReference type="InterPro" id="IPR011042">
    <property type="entry name" value="6-blade_b-propeller_TolB-like"/>
</dbReference>
<dbReference type="InterPro" id="IPR005511">
    <property type="entry name" value="SMP-30"/>
</dbReference>
<dbReference type="EMBL" id="FMXM01000004">
    <property type="protein sequence ID" value="SDA57748.1"/>
    <property type="molecule type" value="Genomic_DNA"/>
</dbReference>
<feature type="binding site" evidence="3">
    <location>
        <position position="232"/>
    </location>
    <ligand>
        <name>a divalent metal cation</name>
        <dbReference type="ChEBI" id="CHEBI:60240"/>
    </ligand>
</feature>
<evidence type="ECO:0000259" key="4">
    <source>
        <dbReference type="Pfam" id="PF08450"/>
    </source>
</evidence>
<dbReference type="InterPro" id="IPR013658">
    <property type="entry name" value="SGL"/>
</dbReference>
<evidence type="ECO:0000256" key="1">
    <source>
        <dbReference type="ARBA" id="ARBA00022801"/>
    </source>
</evidence>
<name>A0A1G5WHW3_9HYPH</name>
<dbReference type="STRING" id="1165689.SAMN02927914_01351"/>